<dbReference type="AlphaFoldDB" id="A0A367LUM6"/>
<dbReference type="Proteomes" id="UP000253594">
    <property type="component" value="Unassembled WGS sequence"/>
</dbReference>
<feature type="non-terminal residue" evidence="3">
    <location>
        <position position="100"/>
    </location>
</feature>
<gene>
    <name evidence="3" type="ORF">DT376_42785</name>
</gene>
<organism evidence="3 4">
    <name type="scientific">Pseudomonas aeruginosa</name>
    <dbReference type="NCBI Taxonomy" id="287"/>
    <lineage>
        <taxon>Bacteria</taxon>
        <taxon>Pseudomonadati</taxon>
        <taxon>Pseudomonadota</taxon>
        <taxon>Gammaproteobacteria</taxon>
        <taxon>Pseudomonadales</taxon>
        <taxon>Pseudomonadaceae</taxon>
        <taxon>Pseudomonas</taxon>
    </lineage>
</organism>
<sequence>MSIDQEDILGQENEFEEEDTPAAEKKKGNKNGQLLTYGAYAVALIVVGFAMFKIFGPRFMHSDNQGYGAAPITIDQPVGQVAGQYGYQGQGYQPQPQPTA</sequence>
<dbReference type="EMBL" id="QORE01003643">
    <property type="protein sequence ID" value="RCI68107.1"/>
    <property type="molecule type" value="Genomic_DNA"/>
</dbReference>
<proteinExistence type="predicted"/>
<reference evidence="3 4" key="1">
    <citation type="submission" date="2018-07" db="EMBL/GenBank/DDBJ databases">
        <title>Mechanisms of high-level aminoglycoside resistance among Gram-negative pathogens in Brazil.</title>
        <authorList>
            <person name="Ballaben A.S."/>
            <person name="Darini A.L.C."/>
            <person name="Doi Y."/>
        </authorList>
    </citation>
    <scope>NUCLEOTIDE SEQUENCE [LARGE SCALE GENOMIC DNA]</scope>
    <source>
        <strain evidence="3 4">B2-305</strain>
    </source>
</reference>
<feature type="compositionally biased region" description="Acidic residues" evidence="1">
    <location>
        <begin position="1"/>
        <end position="21"/>
    </location>
</feature>
<feature type="transmembrane region" description="Helical" evidence="2">
    <location>
        <begin position="34"/>
        <end position="55"/>
    </location>
</feature>
<evidence type="ECO:0000313" key="4">
    <source>
        <dbReference type="Proteomes" id="UP000253594"/>
    </source>
</evidence>
<comment type="caution">
    <text evidence="3">The sequence shown here is derived from an EMBL/GenBank/DDBJ whole genome shotgun (WGS) entry which is preliminary data.</text>
</comment>
<name>A0A367LUM6_PSEAI</name>
<accession>A0A367LUM6</accession>
<keyword evidence="2" id="KW-0472">Membrane</keyword>
<evidence type="ECO:0000256" key="1">
    <source>
        <dbReference type="SAM" id="MobiDB-lite"/>
    </source>
</evidence>
<protein>
    <submittedName>
        <fullName evidence="3">Type IV secretion protein IcmG</fullName>
    </submittedName>
</protein>
<evidence type="ECO:0000313" key="3">
    <source>
        <dbReference type="EMBL" id="RCI68107.1"/>
    </source>
</evidence>
<keyword evidence="2" id="KW-1133">Transmembrane helix</keyword>
<feature type="region of interest" description="Disordered" evidence="1">
    <location>
        <begin position="1"/>
        <end position="28"/>
    </location>
</feature>
<evidence type="ECO:0000256" key="2">
    <source>
        <dbReference type="SAM" id="Phobius"/>
    </source>
</evidence>
<keyword evidence="2" id="KW-0812">Transmembrane</keyword>